<name>A0AA37HW68_9HYPH</name>
<sequence length="113" mass="11939">MTRRGWFAALALVGGGVLQAAAAEPTVRIVATELRAPPDSHEPQRALVSLHNGGAPVAGLTLACTFQDEGGRPLDTAEAPVREMAEGASAVTEVIYYGWPRASRAACRLTERR</sequence>
<dbReference type="RefSeq" id="WP_238306748.1">
    <property type="nucleotide sequence ID" value="NZ_BPQM01000142.1"/>
</dbReference>
<evidence type="ECO:0000256" key="1">
    <source>
        <dbReference type="SAM" id="SignalP"/>
    </source>
</evidence>
<keyword evidence="1" id="KW-0732">Signal</keyword>
<organism evidence="2 3">
    <name type="scientific">Methylobacterium gregans</name>
    <dbReference type="NCBI Taxonomy" id="374424"/>
    <lineage>
        <taxon>Bacteria</taxon>
        <taxon>Pseudomonadati</taxon>
        <taxon>Pseudomonadota</taxon>
        <taxon>Alphaproteobacteria</taxon>
        <taxon>Hyphomicrobiales</taxon>
        <taxon>Methylobacteriaceae</taxon>
        <taxon>Methylobacterium</taxon>
    </lineage>
</organism>
<accession>A0AA37HW68</accession>
<reference evidence="2" key="1">
    <citation type="journal article" date="2016" name="Front. Microbiol.">
        <title>Genome Sequence of the Piezophilic, Mesophilic Sulfate-Reducing Bacterium Desulfovibrio indicus J2T.</title>
        <authorList>
            <person name="Cao J."/>
            <person name="Maignien L."/>
            <person name="Shao Z."/>
            <person name="Alain K."/>
            <person name="Jebbar M."/>
        </authorList>
    </citation>
    <scope>NUCLEOTIDE SEQUENCE</scope>
    <source>
        <strain evidence="2">NBRC 103626</strain>
    </source>
</reference>
<dbReference type="AlphaFoldDB" id="A0AA37HW68"/>
<evidence type="ECO:0000313" key="3">
    <source>
        <dbReference type="Proteomes" id="UP001055108"/>
    </source>
</evidence>
<dbReference type="EMBL" id="BPQM01000142">
    <property type="protein sequence ID" value="GJD81517.1"/>
    <property type="molecule type" value="Genomic_DNA"/>
</dbReference>
<evidence type="ECO:0000313" key="2">
    <source>
        <dbReference type="EMBL" id="GJD81517.1"/>
    </source>
</evidence>
<dbReference type="Proteomes" id="UP001055108">
    <property type="component" value="Unassembled WGS sequence"/>
</dbReference>
<keyword evidence="3" id="KW-1185">Reference proteome</keyword>
<reference evidence="2" key="2">
    <citation type="submission" date="2021-08" db="EMBL/GenBank/DDBJ databases">
        <authorList>
            <person name="Tani A."/>
            <person name="Ola A."/>
            <person name="Ogura Y."/>
            <person name="Katsura K."/>
            <person name="Hayashi T."/>
        </authorList>
    </citation>
    <scope>NUCLEOTIDE SEQUENCE</scope>
    <source>
        <strain evidence="2">NBRC 103626</strain>
    </source>
</reference>
<feature type="chain" id="PRO_5041354370" evidence="1">
    <location>
        <begin position="23"/>
        <end position="113"/>
    </location>
</feature>
<comment type="caution">
    <text evidence="2">The sequence shown here is derived from an EMBL/GenBank/DDBJ whole genome shotgun (WGS) entry which is preliminary data.</text>
</comment>
<protein>
    <submittedName>
        <fullName evidence="2">Uncharacterized protein</fullName>
    </submittedName>
</protein>
<proteinExistence type="predicted"/>
<gene>
    <name evidence="2" type="ORF">NBEOAGPD_4768</name>
</gene>
<feature type="signal peptide" evidence="1">
    <location>
        <begin position="1"/>
        <end position="22"/>
    </location>
</feature>